<comment type="function">
    <text evidence="9">Reversibly transfers an adenylyl group from ATP to 4'-phosphopantetheine, yielding dephospho-CoA (dPCoA) and pyrophosphate.</text>
</comment>
<sequence>MTSRSSQRIAVYPGTFDPITKGHRDIIQRAALLFDKIIIAIAINAGKNPTFSLQERFQLVQNEIKTLSEEKNLNNIEVQSFDTLLVNFAKQVGASTLIRGLRAVSDFEYELQLVGMNTSLSPDLETIFLMASERYQFISSSMIKEVAQLGGDVTPFVSPFVAKKFLEKSTKN</sequence>
<feature type="domain" description="Cytidyltransferase-like" evidence="10">
    <location>
        <begin position="11"/>
        <end position="145"/>
    </location>
</feature>
<dbReference type="GO" id="GO:0004595">
    <property type="term" value="F:pantetheine-phosphate adenylyltransferase activity"/>
    <property type="evidence" value="ECO:0007669"/>
    <property type="project" value="UniProtKB-UniRule"/>
</dbReference>
<gene>
    <name evidence="9 11" type="primary">coaD</name>
    <name evidence="11" type="ORF">J0H12_05400</name>
</gene>
<keyword evidence="1 9" id="KW-0963">Cytoplasm</keyword>
<dbReference type="EC" id="2.7.7.3" evidence="9"/>
<comment type="cofactor">
    <cofactor evidence="9">
        <name>Mg(2+)</name>
        <dbReference type="ChEBI" id="CHEBI:18420"/>
    </cofactor>
</comment>
<evidence type="ECO:0000256" key="4">
    <source>
        <dbReference type="ARBA" id="ARBA00022741"/>
    </source>
</evidence>
<feature type="binding site" evidence="9">
    <location>
        <begin position="15"/>
        <end position="16"/>
    </location>
    <ligand>
        <name>ATP</name>
        <dbReference type="ChEBI" id="CHEBI:30616"/>
    </ligand>
</feature>
<dbReference type="PRINTS" id="PR01020">
    <property type="entry name" value="LPSBIOSNTHSS"/>
</dbReference>
<name>A0A8J7TVT3_9PROT</name>
<evidence type="ECO:0000256" key="9">
    <source>
        <dbReference type="HAMAP-Rule" id="MF_00151"/>
    </source>
</evidence>
<keyword evidence="4 9" id="KW-0547">Nucleotide-binding</keyword>
<dbReference type="NCBIfam" id="TIGR01510">
    <property type="entry name" value="coaD_prev_kdtB"/>
    <property type="match status" value="1"/>
</dbReference>
<evidence type="ECO:0000313" key="12">
    <source>
        <dbReference type="Proteomes" id="UP000664414"/>
    </source>
</evidence>
<feature type="binding site" evidence="9">
    <location>
        <position position="85"/>
    </location>
    <ligand>
        <name>substrate</name>
    </ligand>
</feature>
<dbReference type="CDD" id="cd02163">
    <property type="entry name" value="PPAT"/>
    <property type="match status" value="1"/>
</dbReference>
<feature type="binding site" evidence="9">
    <location>
        <position position="23"/>
    </location>
    <ligand>
        <name>ATP</name>
        <dbReference type="ChEBI" id="CHEBI:30616"/>
    </ligand>
</feature>
<evidence type="ECO:0000256" key="6">
    <source>
        <dbReference type="ARBA" id="ARBA00022842"/>
    </source>
</evidence>
<accession>A0A8J7TVT3</accession>
<dbReference type="InterPro" id="IPR014729">
    <property type="entry name" value="Rossmann-like_a/b/a_fold"/>
</dbReference>
<keyword evidence="6 9" id="KW-0460">Magnesium</keyword>
<dbReference type="PANTHER" id="PTHR21342">
    <property type="entry name" value="PHOSPHOPANTETHEINE ADENYLYLTRANSFERASE"/>
    <property type="match status" value="1"/>
</dbReference>
<protein>
    <recommendedName>
        <fullName evidence="9">Phosphopantetheine adenylyltransferase</fullName>
        <ecNumber evidence="9">2.7.7.3</ecNumber>
    </recommendedName>
    <alternativeName>
        <fullName evidence="9">Dephospho-CoA pyrophosphorylase</fullName>
    </alternativeName>
    <alternativeName>
        <fullName evidence="9">Pantetheine-phosphate adenylyltransferase</fullName>
        <shortName evidence="9">PPAT</shortName>
    </alternativeName>
</protein>
<dbReference type="UniPathway" id="UPA00241">
    <property type="reaction ID" value="UER00355"/>
</dbReference>
<feature type="binding site" evidence="9">
    <location>
        <position position="15"/>
    </location>
    <ligand>
        <name>substrate</name>
    </ligand>
</feature>
<dbReference type="SUPFAM" id="SSF52374">
    <property type="entry name" value="Nucleotidylyl transferase"/>
    <property type="match status" value="1"/>
</dbReference>
<comment type="similarity">
    <text evidence="9">Belongs to the bacterial CoaD family.</text>
</comment>
<keyword evidence="7 9" id="KW-0173">Coenzyme A biosynthesis</keyword>
<dbReference type="Gene3D" id="3.40.50.620">
    <property type="entry name" value="HUPs"/>
    <property type="match status" value="1"/>
</dbReference>
<dbReference type="InterPro" id="IPR004821">
    <property type="entry name" value="Cyt_trans-like"/>
</dbReference>
<dbReference type="AlphaFoldDB" id="A0A8J7TVT3"/>
<dbReference type="PANTHER" id="PTHR21342:SF1">
    <property type="entry name" value="PHOSPHOPANTETHEINE ADENYLYLTRANSFERASE"/>
    <property type="match status" value="1"/>
</dbReference>
<comment type="subunit">
    <text evidence="9">Homohexamer.</text>
</comment>
<comment type="caution">
    <text evidence="11">The sequence shown here is derived from an EMBL/GenBank/DDBJ whole genome shotgun (WGS) entry which is preliminary data.</text>
</comment>
<dbReference type="HAMAP" id="MF_00151">
    <property type="entry name" value="PPAT_bact"/>
    <property type="match status" value="1"/>
</dbReference>
<comment type="subcellular location">
    <subcellularLocation>
        <location evidence="9">Cytoplasm</location>
    </subcellularLocation>
</comment>
<evidence type="ECO:0000256" key="3">
    <source>
        <dbReference type="ARBA" id="ARBA00022695"/>
    </source>
</evidence>
<dbReference type="InterPro" id="IPR001980">
    <property type="entry name" value="PPAT"/>
</dbReference>
<dbReference type="GO" id="GO:0005737">
    <property type="term" value="C:cytoplasm"/>
    <property type="evidence" value="ECO:0007669"/>
    <property type="project" value="UniProtKB-SubCell"/>
</dbReference>
<keyword evidence="5 9" id="KW-0067">ATP-binding</keyword>
<evidence type="ECO:0000313" key="11">
    <source>
        <dbReference type="EMBL" id="MBN9413339.1"/>
    </source>
</evidence>
<evidence type="ECO:0000256" key="2">
    <source>
        <dbReference type="ARBA" id="ARBA00022679"/>
    </source>
</evidence>
<dbReference type="GO" id="GO:0015937">
    <property type="term" value="P:coenzyme A biosynthetic process"/>
    <property type="evidence" value="ECO:0007669"/>
    <property type="project" value="UniProtKB-UniRule"/>
</dbReference>
<evidence type="ECO:0000256" key="8">
    <source>
        <dbReference type="ARBA" id="ARBA00029346"/>
    </source>
</evidence>
<evidence type="ECO:0000259" key="10">
    <source>
        <dbReference type="Pfam" id="PF01467"/>
    </source>
</evidence>
<feature type="binding site" evidence="9">
    <location>
        <begin position="100"/>
        <end position="102"/>
    </location>
    <ligand>
        <name>ATP</name>
        <dbReference type="ChEBI" id="CHEBI:30616"/>
    </ligand>
</feature>
<organism evidence="11 12">
    <name type="scientific">Candidatus Paracaedimonas acanthamoebae</name>
    <dbReference type="NCBI Taxonomy" id="244581"/>
    <lineage>
        <taxon>Bacteria</taxon>
        <taxon>Pseudomonadati</taxon>
        <taxon>Pseudomonadota</taxon>
        <taxon>Alphaproteobacteria</taxon>
        <taxon>Holosporales</taxon>
        <taxon>Caedimonadaceae</taxon>
        <taxon>Candidatus Paracaedimonas</taxon>
    </lineage>
</organism>
<dbReference type="NCBIfam" id="TIGR00125">
    <property type="entry name" value="cyt_tran_rel"/>
    <property type="match status" value="1"/>
</dbReference>
<keyword evidence="2 9" id="KW-0808">Transferase</keyword>
<comment type="pathway">
    <text evidence="9">Cofactor biosynthesis; coenzyme A biosynthesis; CoA from (R)-pantothenate: step 4/5.</text>
</comment>
<comment type="catalytic activity">
    <reaction evidence="8 9">
        <text>(R)-4'-phosphopantetheine + ATP + H(+) = 3'-dephospho-CoA + diphosphate</text>
        <dbReference type="Rhea" id="RHEA:19801"/>
        <dbReference type="ChEBI" id="CHEBI:15378"/>
        <dbReference type="ChEBI" id="CHEBI:30616"/>
        <dbReference type="ChEBI" id="CHEBI:33019"/>
        <dbReference type="ChEBI" id="CHEBI:57328"/>
        <dbReference type="ChEBI" id="CHEBI:61723"/>
        <dbReference type="EC" id="2.7.7.3"/>
    </reaction>
</comment>
<evidence type="ECO:0000256" key="5">
    <source>
        <dbReference type="ARBA" id="ARBA00022840"/>
    </source>
</evidence>
<feature type="binding site" evidence="9">
    <location>
        <position position="110"/>
    </location>
    <ligand>
        <name>ATP</name>
        <dbReference type="ChEBI" id="CHEBI:30616"/>
    </ligand>
</feature>
<feature type="binding site" evidence="9">
    <location>
        <position position="47"/>
    </location>
    <ligand>
        <name>substrate</name>
    </ligand>
</feature>
<feature type="binding site" evidence="9">
    <location>
        <position position="99"/>
    </location>
    <ligand>
        <name>substrate</name>
    </ligand>
</feature>
<feature type="binding site" evidence="9">
    <location>
        <begin position="135"/>
        <end position="141"/>
    </location>
    <ligand>
        <name>ATP</name>
        <dbReference type="ChEBI" id="CHEBI:30616"/>
    </ligand>
</feature>
<dbReference type="Pfam" id="PF01467">
    <property type="entry name" value="CTP_transf_like"/>
    <property type="match status" value="1"/>
</dbReference>
<keyword evidence="3 9" id="KW-0548">Nucleotidyltransferase</keyword>
<reference evidence="11" key="1">
    <citation type="submission" date="2021-02" db="EMBL/GenBank/DDBJ databases">
        <title>Thiocyanate and organic carbon inputs drive convergent selection for specific autotrophic Afipia and Thiobacillus strains within complex microbiomes.</title>
        <authorList>
            <person name="Huddy R.J."/>
            <person name="Sachdeva R."/>
            <person name="Kadzinga F."/>
            <person name="Kantor R.S."/>
            <person name="Harrison S.T.L."/>
            <person name="Banfield J.F."/>
        </authorList>
    </citation>
    <scope>NUCLEOTIDE SEQUENCE</scope>
    <source>
        <strain evidence="11">SCN18_10_11_15_R4_P_38_20</strain>
    </source>
</reference>
<dbReference type="EMBL" id="JAFKGL010000021">
    <property type="protein sequence ID" value="MBN9413339.1"/>
    <property type="molecule type" value="Genomic_DNA"/>
</dbReference>
<evidence type="ECO:0000256" key="7">
    <source>
        <dbReference type="ARBA" id="ARBA00022993"/>
    </source>
</evidence>
<dbReference type="GO" id="GO:0005524">
    <property type="term" value="F:ATP binding"/>
    <property type="evidence" value="ECO:0007669"/>
    <property type="project" value="UniProtKB-KW"/>
</dbReference>
<proteinExistence type="inferred from homology"/>
<dbReference type="Proteomes" id="UP000664414">
    <property type="component" value="Unassembled WGS sequence"/>
</dbReference>
<evidence type="ECO:0000256" key="1">
    <source>
        <dbReference type="ARBA" id="ARBA00022490"/>
    </source>
</evidence>
<feature type="site" description="Transition state stabilizer" evidence="9">
    <location>
        <position position="23"/>
    </location>
</feature>